<dbReference type="EMBL" id="JABEPQ010000001">
    <property type="protein sequence ID" value="NNM45052.1"/>
    <property type="molecule type" value="Genomic_DNA"/>
</dbReference>
<dbReference type="GO" id="GO:0016747">
    <property type="term" value="F:acyltransferase activity, transferring groups other than amino-acyl groups"/>
    <property type="evidence" value="ECO:0007669"/>
    <property type="project" value="InterPro"/>
</dbReference>
<comment type="caution">
    <text evidence="4">The sequence shown here is derived from an EMBL/GenBank/DDBJ whole genome shotgun (WGS) entry which is preliminary data.</text>
</comment>
<dbReference type="InterPro" id="IPR000182">
    <property type="entry name" value="GNAT_dom"/>
</dbReference>
<accession>A0A849HCL5</accession>
<name>A0A849HCL5_9MICO</name>
<feature type="domain" description="N-acetyltransferase" evidence="3">
    <location>
        <begin position="1"/>
        <end position="175"/>
    </location>
</feature>
<keyword evidence="2" id="KW-0012">Acyltransferase</keyword>
<dbReference type="PANTHER" id="PTHR43877:SF2">
    <property type="entry name" value="AMINOALKYLPHOSPHONATE N-ACETYLTRANSFERASE-RELATED"/>
    <property type="match status" value="1"/>
</dbReference>
<dbReference type="AlphaFoldDB" id="A0A849HCL5"/>
<dbReference type="Pfam" id="PF00583">
    <property type="entry name" value="Acetyltransf_1"/>
    <property type="match status" value="1"/>
</dbReference>
<organism evidence="4 5">
    <name type="scientific">Knoellia koreensis</name>
    <dbReference type="NCBI Taxonomy" id="2730921"/>
    <lineage>
        <taxon>Bacteria</taxon>
        <taxon>Bacillati</taxon>
        <taxon>Actinomycetota</taxon>
        <taxon>Actinomycetes</taxon>
        <taxon>Micrococcales</taxon>
        <taxon>Intrasporangiaceae</taxon>
        <taxon>Knoellia</taxon>
    </lineage>
</organism>
<proteinExistence type="predicted"/>
<dbReference type="PANTHER" id="PTHR43877">
    <property type="entry name" value="AMINOALKYLPHOSPHONATE N-ACETYLTRANSFERASE-RELATED-RELATED"/>
    <property type="match status" value="1"/>
</dbReference>
<dbReference type="RefSeq" id="WP_171242122.1">
    <property type="nucleotide sequence ID" value="NZ_JABEPQ010000001.1"/>
</dbReference>
<sequence length="185" mass="19463">MIVRPRLPADLPGLADVLAAQQPASGYPQRWPLPFPVEDFLVREGELGAWVAEVEDAAIGTQRLAGHVSVTGAGDGVEADGWSLGTGRPLAELAAVSVLFVDHTLAGRGIGTALLDAAVAFIRASGRAPVLDVVQESADAVAFYRARGWQVIGEARPWWLPDDLLPVLLMTLPDTSPAGRGVTAR</sequence>
<reference evidence="4 5" key="1">
    <citation type="submission" date="2020-04" db="EMBL/GenBank/DDBJ databases">
        <title>Knoellia sp. isolate from air conditioner.</title>
        <authorList>
            <person name="Chea S."/>
            <person name="Kim D.-U."/>
        </authorList>
    </citation>
    <scope>NUCLEOTIDE SEQUENCE [LARGE SCALE GENOMIC DNA]</scope>
    <source>
        <strain evidence="4 5">DB2414S</strain>
    </source>
</reference>
<dbReference type="InterPro" id="IPR050832">
    <property type="entry name" value="Bact_Acetyltransf"/>
</dbReference>
<dbReference type="SUPFAM" id="SSF55729">
    <property type="entry name" value="Acyl-CoA N-acyltransferases (Nat)"/>
    <property type="match status" value="1"/>
</dbReference>
<evidence type="ECO:0000256" key="1">
    <source>
        <dbReference type="ARBA" id="ARBA00022679"/>
    </source>
</evidence>
<evidence type="ECO:0000313" key="5">
    <source>
        <dbReference type="Proteomes" id="UP000588586"/>
    </source>
</evidence>
<keyword evidence="5" id="KW-1185">Reference proteome</keyword>
<keyword evidence="1 4" id="KW-0808">Transferase</keyword>
<dbReference type="PROSITE" id="PS51186">
    <property type="entry name" value="GNAT"/>
    <property type="match status" value="1"/>
</dbReference>
<dbReference type="InterPro" id="IPR016181">
    <property type="entry name" value="Acyl_CoA_acyltransferase"/>
</dbReference>
<evidence type="ECO:0000313" key="4">
    <source>
        <dbReference type="EMBL" id="NNM45052.1"/>
    </source>
</evidence>
<evidence type="ECO:0000256" key="2">
    <source>
        <dbReference type="ARBA" id="ARBA00023315"/>
    </source>
</evidence>
<protein>
    <submittedName>
        <fullName evidence="4">GNAT family N-acetyltransferase</fullName>
    </submittedName>
</protein>
<evidence type="ECO:0000259" key="3">
    <source>
        <dbReference type="PROSITE" id="PS51186"/>
    </source>
</evidence>
<gene>
    <name evidence="4" type="ORF">HJG52_03405</name>
</gene>
<dbReference type="Gene3D" id="3.40.630.30">
    <property type="match status" value="1"/>
</dbReference>
<dbReference type="Proteomes" id="UP000588586">
    <property type="component" value="Unassembled WGS sequence"/>
</dbReference>